<proteinExistence type="predicted"/>
<evidence type="ECO:0000313" key="2">
    <source>
        <dbReference type="Proteomes" id="UP000064967"/>
    </source>
</evidence>
<dbReference type="STRING" id="1391654.AKJ09_10104"/>
<dbReference type="AlphaFoldDB" id="A0A0K1QCD3"/>
<accession>A0A0K1QCD3</accession>
<name>A0A0K1QCD3_9BACT</name>
<organism evidence="1 2">
    <name type="scientific">Labilithrix luteola</name>
    <dbReference type="NCBI Taxonomy" id="1391654"/>
    <lineage>
        <taxon>Bacteria</taxon>
        <taxon>Pseudomonadati</taxon>
        <taxon>Myxococcota</taxon>
        <taxon>Polyangia</taxon>
        <taxon>Polyangiales</taxon>
        <taxon>Labilitrichaceae</taxon>
        <taxon>Labilithrix</taxon>
    </lineage>
</organism>
<dbReference type="EMBL" id="CP012333">
    <property type="protein sequence ID" value="AKV03441.1"/>
    <property type="molecule type" value="Genomic_DNA"/>
</dbReference>
<dbReference type="KEGG" id="llu:AKJ09_10104"/>
<reference evidence="1 2" key="1">
    <citation type="submission" date="2015-08" db="EMBL/GenBank/DDBJ databases">
        <authorList>
            <person name="Babu N.S."/>
            <person name="Beckwith C.J."/>
            <person name="Beseler K.G."/>
            <person name="Brison A."/>
            <person name="Carone J.V."/>
            <person name="Caskin T.P."/>
            <person name="Diamond M."/>
            <person name="Durham M.E."/>
            <person name="Foxe J.M."/>
            <person name="Go M."/>
            <person name="Henderson B.A."/>
            <person name="Jones I.B."/>
            <person name="McGettigan J.A."/>
            <person name="Micheletti S.J."/>
            <person name="Nasrallah M.E."/>
            <person name="Ortiz D."/>
            <person name="Piller C.R."/>
            <person name="Privatt S.R."/>
            <person name="Schneider S.L."/>
            <person name="Sharp S."/>
            <person name="Smith T.C."/>
            <person name="Stanton J.D."/>
            <person name="Ullery H.E."/>
            <person name="Wilson R.J."/>
            <person name="Serrano M.G."/>
            <person name="Buck G."/>
            <person name="Lee V."/>
            <person name="Wang Y."/>
            <person name="Carvalho R."/>
            <person name="Voegtly L."/>
            <person name="Shi R."/>
            <person name="Duckworth R."/>
            <person name="Johnson A."/>
            <person name="Loviza R."/>
            <person name="Walstead R."/>
            <person name="Shah Z."/>
            <person name="Kiflezghi M."/>
            <person name="Wade K."/>
            <person name="Ball S.L."/>
            <person name="Bradley K.W."/>
            <person name="Asai D.J."/>
            <person name="Bowman C.A."/>
            <person name="Russell D.A."/>
            <person name="Pope W.H."/>
            <person name="Jacobs-Sera D."/>
            <person name="Hendrix R.W."/>
            <person name="Hatfull G.F."/>
        </authorList>
    </citation>
    <scope>NUCLEOTIDE SEQUENCE [LARGE SCALE GENOMIC DNA]</scope>
    <source>
        <strain evidence="1 2">DSM 27648</strain>
    </source>
</reference>
<dbReference type="Proteomes" id="UP000064967">
    <property type="component" value="Chromosome"/>
</dbReference>
<dbReference type="PATRIC" id="fig|1391654.3.peg.10239"/>
<evidence type="ECO:0000313" key="1">
    <source>
        <dbReference type="EMBL" id="AKV03441.1"/>
    </source>
</evidence>
<protein>
    <submittedName>
        <fullName evidence="1">Uncharacterized protein</fullName>
    </submittedName>
</protein>
<keyword evidence="2" id="KW-1185">Reference proteome</keyword>
<gene>
    <name evidence="1" type="ORF">AKJ09_10104</name>
</gene>
<sequence length="153" mass="15798">MTTPIPGWVEDMRPVVEARTTGLLLSTSERASGAAVVPTHQGASLALDFADAPPGRAGLGRTFIGFGDARVATCFVTCVASRHRPSEWPLACTGVVEAARLEGGEPPPPPGVVLGAATWAVHHARTTASISAVTVTILGVLAVATRKKPRSRV</sequence>